<dbReference type="GO" id="GO:0098797">
    <property type="term" value="C:plasma membrane protein complex"/>
    <property type="evidence" value="ECO:0007669"/>
    <property type="project" value="TreeGrafter"/>
</dbReference>
<keyword evidence="11" id="KW-1185">Reference proteome</keyword>
<dbReference type="PANTHER" id="PTHR30489:SF0">
    <property type="entry name" value="LIPOPROTEIN-RELEASING SYSTEM TRANSMEMBRANE PROTEIN LOLE"/>
    <property type="match status" value="1"/>
</dbReference>
<dbReference type="STRING" id="742725.HMPREF9450_00826"/>
<dbReference type="Proteomes" id="UP000006008">
    <property type="component" value="Unassembled WGS sequence"/>
</dbReference>
<feature type="transmembrane region" description="Helical" evidence="7">
    <location>
        <begin position="328"/>
        <end position="348"/>
    </location>
</feature>
<accession>G5H6Y3</accession>
<feature type="domain" description="ABC3 transporter permease C-terminal" evidence="8">
    <location>
        <begin position="278"/>
        <end position="393"/>
    </location>
</feature>
<evidence type="ECO:0000313" key="10">
    <source>
        <dbReference type="EMBL" id="EHB92622.1"/>
    </source>
</evidence>
<keyword evidence="6 7" id="KW-0472">Membrane</keyword>
<comment type="caution">
    <text evidence="10">The sequence shown here is derived from an EMBL/GenBank/DDBJ whole genome shotgun (WGS) entry which is preliminary data.</text>
</comment>
<dbReference type="HOGENOM" id="CLU_000604_8_1_10"/>
<evidence type="ECO:0000256" key="2">
    <source>
        <dbReference type="ARBA" id="ARBA00005236"/>
    </source>
</evidence>
<protein>
    <submittedName>
        <fullName evidence="10">Uncharacterized protein</fullName>
    </submittedName>
</protein>
<name>G5H6Y3_9BACT</name>
<evidence type="ECO:0000256" key="4">
    <source>
        <dbReference type="ARBA" id="ARBA00022692"/>
    </source>
</evidence>
<feature type="transmembrane region" description="Helical" evidence="7">
    <location>
        <begin position="21"/>
        <end position="47"/>
    </location>
</feature>
<dbReference type="RefSeq" id="WP_009133632.1">
    <property type="nucleotide sequence ID" value="NZ_CP102250.1"/>
</dbReference>
<evidence type="ECO:0000256" key="6">
    <source>
        <dbReference type="ARBA" id="ARBA00023136"/>
    </source>
</evidence>
<evidence type="ECO:0000259" key="9">
    <source>
        <dbReference type="Pfam" id="PF12704"/>
    </source>
</evidence>
<evidence type="ECO:0000256" key="1">
    <source>
        <dbReference type="ARBA" id="ARBA00004651"/>
    </source>
</evidence>
<keyword evidence="4 7" id="KW-0812">Transmembrane</keyword>
<dbReference type="EMBL" id="ADLD01000009">
    <property type="protein sequence ID" value="EHB92622.1"/>
    <property type="molecule type" value="Genomic_DNA"/>
</dbReference>
<keyword evidence="5 7" id="KW-1133">Transmembrane helix</keyword>
<comment type="similarity">
    <text evidence="2">Belongs to the ABC-4 integral membrane protein family. LolC/E subfamily.</text>
</comment>
<feature type="domain" description="MacB-like periplasmic core" evidence="9">
    <location>
        <begin position="27"/>
        <end position="247"/>
    </location>
</feature>
<dbReference type="PATRIC" id="fig|742725.3.peg.880"/>
<evidence type="ECO:0000313" key="11">
    <source>
        <dbReference type="Proteomes" id="UP000006008"/>
    </source>
</evidence>
<dbReference type="Pfam" id="PF12704">
    <property type="entry name" value="MacB_PCD"/>
    <property type="match status" value="1"/>
</dbReference>
<dbReference type="GeneID" id="92816158"/>
<evidence type="ECO:0000256" key="5">
    <source>
        <dbReference type="ARBA" id="ARBA00022989"/>
    </source>
</evidence>
<feature type="transmembrane region" description="Helical" evidence="7">
    <location>
        <begin position="376"/>
        <end position="399"/>
    </location>
</feature>
<dbReference type="OrthoDB" id="1522724at2"/>
<dbReference type="InterPro" id="IPR003838">
    <property type="entry name" value="ABC3_permease_C"/>
</dbReference>
<dbReference type="Pfam" id="PF02687">
    <property type="entry name" value="FtsX"/>
    <property type="match status" value="1"/>
</dbReference>
<keyword evidence="3" id="KW-1003">Cell membrane</keyword>
<evidence type="ECO:0000256" key="7">
    <source>
        <dbReference type="SAM" id="Phobius"/>
    </source>
</evidence>
<dbReference type="AlphaFoldDB" id="G5H6Y3"/>
<proteinExistence type="inferred from homology"/>
<gene>
    <name evidence="10" type="ORF">HMPREF9450_00826</name>
</gene>
<feature type="transmembrane region" description="Helical" evidence="7">
    <location>
        <begin position="274"/>
        <end position="300"/>
    </location>
</feature>
<dbReference type="GO" id="GO:0044874">
    <property type="term" value="P:lipoprotein localization to outer membrane"/>
    <property type="evidence" value="ECO:0007669"/>
    <property type="project" value="TreeGrafter"/>
</dbReference>
<dbReference type="eggNOG" id="COG4591">
    <property type="taxonomic scope" value="Bacteria"/>
</dbReference>
<reference evidence="10 11" key="1">
    <citation type="submission" date="2011-08" db="EMBL/GenBank/DDBJ databases">
        <title>The Genome Sequence of Alistipes indistinctus YIT 12060.</title>
        <authorList>
            <consortium name="The Broad Institute Genome Sequencing Platform"/>
            <person name="Earl A."/>
            <person name="Ward D."/>
            <person name="Feldgarden M."/>
            <person name="Gevers D."/>
            <person name="Morotomi M."/>
            <person name="Young S.K."/>
            <person name="Zeng Q."/>
            <person name="Gargeya S."/>
            <person name="Fitzgerald M."/>
            <person name="Haas B."/>
            <person name="Abouelleil A."/>
            <person name="Alvarado L."/>
            <person name="Arachchi H.M."/>
            <person name="Berlin A."/>
            <person name="Brown A."/>
            <person name="Chapman S.B."/>
            <person name="Chen Z."/>
            <person name="Dunbar C."/>
            <person name="Freedman E."/>
            <person name="Gearin G."/>
            <person name="Gellesch M."/>
            <person name="Goldberg J."/>
            <person name="Griggs A."/>
            <person name="Gujja S."/>
            <person name="Heiman D."/>
            <person name="Howarth C."/>
            <person name="Larson L."/>
            <person name="Lui A."/>
            <person name="MacDonald P.J.P."/>
            <person name="Montmayeur A."/>
            <person name="Murphy C."/>
            <person name="Neiman D."/>
            <person name="Pearson M."/>
            <person name="Priest M."/>
            <person name="Roberts A."/>
            <person name="Saif S."/>
            <person name="Shea T."/>
            <person name="Shenoy N."/>
            <person name="Sisk P."/>
            <person name="Stolte C."/>
            <person name="Sykes S."/>
            <person name="Wortman J."/>
            <person name="Nusbaum C."/>
            <person name="Birren B."/>
        </authorList>
    </citation>
    <scope>NUCLEOTIDE SEQUENCE [LARGE SCALE GENOMIC DNA]</scope>
    <source>
        <strain evidence="10 11">YIT 12060</strain>
    </source>
</reference>
<organism evidence="10 11">
    <name type="scientific">Alistipes indistinctus YIT 12060</name>
    <dbReference type="NCBI Taxonomy" id="742725"/>
    <lineage>
        <taxon>Bacteria</taxon>
        <taxon>Pseudomonadati</taxon>
        <taxon>Bacteroidota</taxon>
        <taxon>Bacteroidia</taxon>
        <taxon>Bacteroidales</taxon>
        <taxon>Rikenellaceae</taxon>
        <taxon>Alistipes</taxon>
    </lineage>
</organism>
<dbReference type="InterPro" id="IPR025857">
    <property type="entry name" value="MacB_PCD"/>
</dbReference>
<dbReference type="PANTHER" id="PTHR30489">
    <property type="entry name" value="LIPOPROTEIN-RELEASING SYSTEM TRANSMEMBRANE PROTEIN LOLE"/>
    <property type="match status" value="1"/>
</dbReference>
<dbReference type="InterPro" id="IPR051447">
    <property type="entry name" value="Lipoprotein-release_system"/>
</dbReference>
<evidence type="ECO:0000256" key="3">
    <source>
        <dbReference type="ARBA" id="ARBA00022475"/>
    </source>
</evidence>
<sequence>MPHLSLLFARRYLFSKKSHSVINVISGVSAVAVAVPVMAMVILLSVFNGFEGLIRDMYKSFDPDILITPSSGKVFDTDSVPQQRLAEVPGVEAWSFSLEENALFEYRDRQYIGVMRGVDSLFATVVPIDSLLTEGRYRLRFGELPEACVGQGVAYTLGIRTNFNDPISVYAPRRGQFSSLLPQSIYRKGELFPSGIFALEAEVDDKYMIVPLDCAQRLLDNEGKASSLAVRLSENAAPETARTAIAALLGDGFNVQTRYQQKAEFYRIMMYEKWGIYFIILLVLIVASFSLIGSLVMLIIDKRKDMHTLLTMGADIPLLRKIFVTEGMLVYGIGAVGGMILGVALALAQQHWGWLKLSGQTFLIDAYPVEVHLSDLLLVAISFTAVSYLISKLTVLSMIPRSEIRN</sequence>
<comment type="subcellular location">
    <subcellularLocation>
        <location evidence="1">Cell membrane</location>
        <topology evidence="1">Multi-pass membrane protein</topology>
    </subcellularLocation>
</comment>
<evidence type="ECO:0000259" key="8">
    <source>
        <dbReference type="Pfam" id="PF02687"/>
    </source>
</evidence>